<reference evidence="5 6" key="1">
    <citation type="submission" date="2024-07" db="EMBL/GenBank/DDBJ databases">
        <authorList>
            <person name="Thanompreechachai J."/>
            <person name="Duangmal K."/>
        </authorList>
    </citation>
    <scope>NUCLEOTIDE SEQUENCE [LARGE SCALE GENOMIC DNA]</scope>
    <source>
        <strain evidence="5 6">KCTC 19886</strain>
    </source>
</reference>
<dbReference type="InterPro" id="IPR011008">
    <property type="entry name" value="Dimeric_a/b-barrel"/>
</dbReference>
<keyword evidence="3" id="KW-0804">Transcription</keyword>
<dbReference type="Pfam" id="PF01037">
    <property type="entry name" value="AsnC_trans_reg"/>
    <property type="match status" value="1"/>
</dbReference>
<name>A0ABV3P2A3_9ACTN</name>
<dbReference type="InterPro" id="IPR036388">
    <property type="entry name" value="WH-like_DNA-bd_sf"/>
</dbReference>
<dbReference type="PRINTS" id="PR00033">
    <property type="entry name" value="HTHASNC"/>
</dbReference>
<dbReference type="Gene3D" id="3.30.70.920">
    <property type="match status" value="1"/>
</dbReference>
<dbReference type="InterPro" id="IPR036390">
    <property type="entry name" value="WH_DNA-bd_sf"/>
</dbReference>
<evidence type="ECO:0000313" key="5">
    <source>
        <dbReference type="EMBL" id="MEW9263733.1"/>
    </source>
</evidence>
<protein>
    <submittedName>
        <fullName evidence="5">Lrp/AsnC family transcriptional regulator</fullName>
    </submittedName>
</protein>
<dbReference type="PANTHER" id="PTHR30154:SF54">
    <property type="entry name" value="POSSIBLE TRANSCRIPTIONAL REGULATORY PROTEIN (PROBABLY LRP_ASNC-FAMILY)"/>
    <property type="match status" value="1"/>
</dbReference>
<dbReference type="InterPro" id="IPR011991">
    <property type="entry name" value="ArsR-like_HTH"/>
</dbReference>
<evidence type="ECO:0000256" key="1">
    <source>
        <dbReference type="ARBA" id="ARBA00023015"/>
    </source>
</evidence>
<feature type="domain" description="HTH asnC-type" evidence="4">
    <location>
        <begin position="23"/>
        <end position="84"/>
    </location>
</feature>
<dbReference type="PANTHER" id="PTHR30154">
    <property type="entry name" value="LEUCINE-RESPONSIVE REGULATORY PROTEIN"/>
    <property type="match status" value="1"/>
</dbReference>
<dbReference type="SUPFAM" id="SSF46785">
    <property type="entry name" value="Winged helix' DNA-binding domain"/>
    <property type="match status" value="1"/>
</dbReference>
<dbReference type="SMART" id="SM00344">
    <property type="entry name" value="HTH_ASNC"/>
    <property type="match status" value="1"/>
</dbReference>
<dbReference type="InterPro" id="IPR000485">
    <property type="entry name" value="AsnC-type_HTH_dom"/>
</dbReference>
<evidence type="ECO:0000256" key="2">
    <source>
        <dbReference type="ARBA" id="ARBA00023125"/>
    </source>
</evidence>
<evidence type="ECO:0000256" key="3">
    <source>
        <dbReference type="ARBA" id="ARBA00023163"/>
    </source>
</evidence>
<dbReference type="PROSITE" id="PS50956">
    <property type="entry name" value="HTH_ASNC_2"/>
    <property type="match status" value="1"/>
</dbReference>
<evidence type="ECO:0000259" key="4">
    <source>
        <dbReference type="PROSITE" id="PS50956"/>
    </source>
</evidence>
<dbReference type="RefSeq" id="WP_367636526.1">
    <property type="nucleotide sequence ID" value="NZ_JBFNQN010000002.1"/>
</dbReference>
<accession>A0ABV3P2A3</accession>
<dbReference type="Pfam" id="PF13412">
    <property type="entry name" value="HTH_24"/>
    <property type="match status" value="1"/>
</dbReference>
<dbReference type="EMBL" id="JBFNQN010000002">
    <property type="protein sequence ID" value="MEW9263733.1"/>
    <property type="molecule type" value="Genomic_DNA"/>
</dbReference>
<dbReference type="InterPro" id="IPR019887">
    <property type="entry name" value="Tscrpt_reg_AsnC/Lrp_C"/>
</dbReference>
<keyword evidence="6" id="KW-1185">Reference proteome</keyword>
<keyword evidence="2" id="KW-0238">DNA-binding</keyword>
<evidence type="ECO:0000313" key="6">
    <source>
        <dbReference type="Proteomes" id="UP001555826"/>
    </source>
</evidence>
<sequence length="170" mass="18246">MVEDTSDITSGGPVQPKKLQKVVDPVDRAILHVLAEDARITNAALAQRVGIAASTCLLRVRALRESGVIRGFHADVDPAALGLDLQAMIAVKLAAHARGSMGPFVARMRRQPEVLDVYFVAGADDYLLHVAVESTAALRDFVAEHLSRDPDVGLTETSLIFEHTRAAGRS</sequence>
<gene>
    <name evidence="5" type="ORF">AB1207_03145</name>
</gene>
<comment type="caution">
    <text evidence="5">The sequence shown here is derived from an EMBL/GenBank/DDBJ whole genome shotgun (WGS) entry which is preliminary data.</text>
</comment>
<organism evidence="5 6">
    <name type="scientific">Kineococcus endophyticus</name>
    <dbReference type="NCBI Taxonomy" id="1181883"/>
    <lineage>
        <taxon>Bacteria</taxon>
        <taxon>Bacillati</taxon>
        <taxon>Actinomycetota</taxon>
        <taxon>Actinomycetes</taxon>
        <taxon>Kineosporiales</taxon>
        <taxon>Kineosporiaceae</taxon>
        <taxon>Kineococcus</taxon>
    </lineage>
</organism>
<dbReference type="Proteomes" id="UP001555826">
    <property type="component" value="Unassembled WGS sequence"/>
</dbReference>
<dbReference type="CDD" id="cd00090">
    <property type="entry name" value="HTH_ARSR"/>
    <property type="match status" value="1"/>
</dbReference>
<dbReference type="SUPFAM" id="SSF54909">
    <property type="entry name" value="Dimeric alpha+beta barrel"/>
    <property type="match status" value="1"/>
</dbReference>
<dbReference type="Gene3D" id="1.10.10.10">
    <property type="entry name" value="Winged helix-like DNA-binding domain superfamily/Winged helix DNA-binding domain"/>
    <property type="match status" value="1"/>
</dbReference>
<proteinExistence type="predicted"/>
<dbReference type="InterPro" id="IPR019888">
    <property type="entry name" value="Tscrpt_reg_AsnC-like"/>
</dbReference>
<keyword evidence="1" id="KW-0805">Transcription regulation</keyword>